<accession>A0ABX8YYA9</accession>
<gene>
    <name evidence="1" type="ORF">RHAB15C_0000089</name>
</gene>
<reference evidence="1 2" key="1">
    <citation type="submission" date="2021-05" db="EMBL/GenBank/DDBJ databases">
        <title>Ecology and evolution of chlamydial symbionts of arthropods.</title>
        <authorList>
            <person name="Halter T."/>
            <person name="Sixt B.S."/>
            <person name="Toenshoff E.R."/>
            <person name="Koestlbacher S."/>
            <person name="Schulz F."/>
            <person name="Kostanjsek R."/>
            <person name="Collingro A."/>
            <person name="Hendrickx F."/>
            <person name="Horn M."/>
        </authorList>
    </citation>
    <scope>NUCLEOTIDE SEQUENCE [LARGE SCALE GENOMIC DNA]</scope>
    <source>
        <strain evidence="1 2">15C</strain>
    </source>
</reference>
<organism evidence="1 2">
    <name type="scientific">Candidatus Rhabdochlamydia porcellionis</name>
    <dbReference type="NCBI Taxonomy" id="225148"/>
    <lineage>
        <taxon>Bacteria</taxon>
        <taxon>Pseudomonadati</taxon>
        <taxon>Chlamydiota</taxon>
        <taxon>Chlamydiia</taxon>
        <taxon>Parachlamydiales</taxon>
        <taxon>Candidatus Rhabdochlamydiaceae</taxon>
        <taxon>Candidatus Rhabdochlamydia</taxon>
    </lineage>
</organism>
<sequence>MRSSDKVKKMLEAIKKEQYFPAYRHPFSFYGKVSKFYKFTPWDKKWRIFSGKAGDNCFSWARDKLKMIDIDLGEGYLDFVIAAAKNYTRNKEEYKTLPIQ</sequence>
<name>A0ABX8YYA9_9BACT</name>
<dbReference type="RefSeq" id="WP_194845066.1">
    <property type="nucleotide sequence ID" value="NZ_CP075585.1"/>
</dbReference>
<dbReference type="Proteomes" id="UP000822862">
    <property type="component" value="Chromosome"/>
</dbReference>
<evidence type="ECO:0000313" key="2">
    <source>
        <dbReference type="Proteomes" id="UP000822862"/>
    </source>
</evidence>
<keyword evidence="2" id="KW-1185">Reference proteome</keyword>
<protein>
    <submittedName>
        <fullName evidence="1">Uncharacterized protein</fullName>
    </submittedName>
</protein>
<dbReference type="EMBL" id="CP075585">
    <property type="protein sequence ID" value="QZA58219.1"/>
    <property type="molecule type" value="Genomic_DNA"/>
</dbReference>
<evidence type="ECO:0000313" key="1">
    <source>
        <dbReference type="EMBL" id="QZA58219.1"/>
    </source>
</evidence>
<proteinExistence type="predicted"/>